<accession>A0A7C5QMB3</accession>
<evidence type="ECO:0008006" key="2">
    <source>
        <dbReference type="Google" id="ProtNLM"/>
    </source>
</evidence>
<sequence length="62" mass="6978">MILTQMGDFTELNVKTGETLYFMTADPATEVDMISWAEKTGHALLGLKRAGRTLHALYMKMK</sequence>
<protein>
    <recommendedName>
        <fullName evidence="2">Sulfurtransferase TusA family protein</fullName>
    </recommendedName>
</protein>
<proteinExistence type="predicted"/>
<name>A0A7C5QMB3_CALS0</name>
<dbReference type="Gene3D" id="3.30.110.40">
    <property type="entry name" value="TusA-like domain"/>
    <property type="match status" value="1"/>
</dbReference>
<dbReference type="AlphaFoldDB" id="A0A7C5QMB3"/>
<evidence type="ECO:0000313" key="1">
    <source>
        <dbReference type="EMBL" id="HHK67735.1"/>
    </source>
</evidence>
<dbReference type="EMBL" id="DRWN01000012">
    <property type="protein sequence ID" value="HHK67735.1"/>
    <property type="molecule type" value="Genomic_DNA"/>
</dbReference>
<dbReference type="InterPro" id="IPR036868">
    <property type="entry name" value="TusA-like_sf"/>
</dbReference>
<reference evidence="1" key="1">
    <citation type="journal article" date="2020" name="mSystems">
        <title>Genome- and Community-Level Interaction Insights into Carbon Utilization and Element Cycling Functions of Hydrothermarchaeota in Hydrothermal Sediment.</title>
        <authorList>
            <person name="Zhou Z."/>
            <person name="Liu Y."/>
            <person name="Xu W."/>
            <person name="Pan J."/>
            <person name="Luo Z.H."/>
            <person name="Li M."/>
        </authorList>
    </citation>
    <scope>NUCLEOTIDE SEQUENCE [LARGE SCALE GENOMIC DNA]</scope>
    <source>
        <strain evidence="1">SpSt-1056</strain>
    </source>
</reference>
<organism evidence="1">
    <name type="scientific">Caldiarchaeum subterraneum</name>
    <dbReference type="NCBI Taxonomy" id="311458"/>
    <lineage>
        <taxon>Archaea</taxon>
        <taxon>Nitrososphaerota</taxon>
        <taxon>Candidatus Caldarchaeales</taxon>
        <taxon>Candidatus Caldarchaeaceae</taxon>
        <taxon>Candidatus Caldarchaeum</taxon>
    </lineage>
</organism>
<comment type="caution">
    <text evidence="1">The sequence shown here is derived from an EMBL/GenBank/DDBJ whole genome shotgun (WGS) entry which is preliminary data.</text>
</comment>
<gene>
    <name evidence="1" type="ORF">ENM11_01075</name>
</gene>
<dbReference type="SUPFAM" id="SSF64307">
    <property type="entry name" value="SirA-like"/>
    <property type="match status" value="1"/>
</dbReference>